<keyword evidence="2" id="KW-1185">Reference proteome</keyword>
<sequence>MGGVARLGWSGGQIALSHLAVCCYSTHSHLAQSHRHLYTSHREQVAAAHRTGQGAATKYG</sequence>
<proteinExistence type="predicted"/>
<evidence type="ECO:0000313" key="1">
    <source>
        <dbReference type="EMBL" id="MPC66967.1"/>
    </source>
</evidence>
<accession>A0A5B7HCD4</accession>
<protein>
    <submittedName>
        <fullName evidence="1">Uncharacterized protein</fullName>
    </submittedName>
</protein>
<dbReference type="AlphaFoldDB" id="A0A5B7HCD4"/>
<reference evidence="1 2" key="1">
    <citation type="submission" date="2019-05" db="EMBL/GenBank/DDBJ databases">
        <title>Another draft genome of Portunus trituberculatus and its Hox gene families provides insights of decapod evolution.</title>
        <authorList>
            <person name="Jeong J.-H."/>
            <person name="Song I."/>
            <person name="Kim S."/>
            <person name="Choi T."/>
            <person name="Kim D."/>
            <person name="Ryu S."/>
            <person name="Kim W."/>
        </authorList>
    </citation>
    <scope>NUCLEOTIDE SEQUENCE [LARGE SCALE GENOMIC DNA]</scope>
    <source>
        <tissue evidence="1">Muscle</tissue>
    </source>
</reference>
<organism evidence="1 2">
    <name type="scientific">Portunus trituberculatus</name>
    <name type="common">Swimming crab</name>
    <name type="synonym">Neptunus trituberculatus</name>
    <dbReference type="NCBI Taxonomy" id="210409"/>
    <lineage>
        <taxon>Eukaryota</taxon>
        <taxon>Metazoa</taxon>
        <taxon>Ecdysozoa</taxon>
        <taxon>Arthropoda</taxon>
        <taxon>Crustacea</taxon>
        <taxon>Multicrustacea</taxon>
        <taxon>Malacostraca</taxon>
        <taxon>Eumalacostraca</taxon>
        <taxon>Eucarida</taxon>
        <taxon>Decapoda</taxon>
        <taxon>Pleocyemata</taxon>
        <taxon>Brachyura</taxon>
        <taxon>Eubrachyura</taxon>
        <taxon>Portunoidea</taxon>
        <taxon>Portunidae</taxon>
        <taxon>Portuninae</taxon>
        <taxon>Portunus</taxon>
    </lineage>
</organism>
<name>A0A5B7HCD4_PORTR</name>
<comment type="caution">
    <text evidence="1">The sequence shown here is derived from an EMBL/GenBank/DDBJ whole genome shotgun (WGS) entry which is preliminary data.</text>
</comment>
<evidence type="ECO:0000313" key="2">
    <source>
        <dbReference type="Proteomes" id="UP000324222"/>
    </source>
</evidence>
<gene>
    <name evidence="1" type="ORF">E2C01_061126</name>
</gene>
<dbReference type="Proteomes" id="UP000324222">
    <property type="component" value="Unassembled WGS sequence"/>
</dbReference>
<dbReference type="EMBL" id="VSRR010025576">
    <property type="protein sequence ID" value="MPC66967.1"/>
    <property type="molecule type" value="Genomic_DNA"/>
</dbReference>